<reference evidence="1" key="1">
    <citation type="journal article" date="2022" name="bioRxiv">
        <title>Sequencing and chromosome-scale assembly of the giantPleurodeles waltlgenome.</title>
        <authorList>
            <person name="Brown T."/>
            <person name="Elewa A."/>
            <person name="Iarovenko S."/>
            <person name="Subramanian E."/>
            <person name="Araus A.J."/>
            <person name="Petzold A."/>
            <person name="Susuki M."/>
            <person name="Suzuki K.-i.T."/>
            <person name="Hayashi T."/>
            <person name="Toyoda A."/>
            <person name="Oliveira C."/>
            <person name="Osipova E."/>
            <person name="Leigh N.D."/>
            <person name="Simon A."/>
            <person name="Yun M.H."/>
        </authorList>
    </citation>
    <scope>NUCLEOTIDE SEQUENCE</scope>
    <source>
        <strain evidence="1">20211129_DDA</strain>
        <tissue evidence="1">Liver</tissue>
    </source>
</reference>
<name>A0AAV7WZK2_PLEWA</name>
<evidence type="ECO:0000313" key="1">
    <source>
        <dbReference type="EMBL" id="KAJ1218147.1"/>
    </source>
</evidence>
<gene>
    <name evidence="1" type="ORF">NDU88_005730</name>
</gene>
<proteinExistence type="predicted"/>
<comment type="caution">
    <text evidence="1">The sequence shown here is derived from an EMBL/GenBank/DDBJ whole genome shotgun (WGS) entry which is preliminary data.</text>
</comment>
<dbReference type="AlphaFoldDB" id="A0AAV7WZK2"/>
<protein>
    <submittedName>
        <fullName evidence="1">Uncharacterized protein</fullName>
    </submittedName>
</protein>
<dbReference type="Proteomes" id="UP001066276">
    <property type="component" value="Chromosome 1_1"/>
</dbReference>
<evidence type="ECO:0000313" key="2">
    <source>
        <dbReference type="Proteomes" id="UP001066276"/>
    </source>
</evidence>
<dbReference type="EMBL" id="JANPWB010000001">
    <property type="protein sequence ID" value="KAJ1218147.1"/>
    <property type="molecule type" value="Genomic_DNA"/>
</dbReference>
<accession>A0AAV7WZK2</accession>
<sequence>MRRVSFFFNLHYTPHLPASCHHDLGGNKLVMRSGGQPSCICSRDRAAIICQTRPRLNCSESCSVPGATLILHGERRTSIDDLAGCTRSVPPRRTAVSRAGAWTRPQLLNCTRGERTLVSKDALHCIPPTR</sequence>
<organism evidence="1 2">
    <name type="scientific">Pleurodeles waltl</name>
    <name type="common">Iberian ribbed newt</name>
    <dbReference type="NCBI Taxonomy" id="8319"/>
    <lineage>
        <taxon>Eukaryota</taxon>
        <taxon>Metazoa</taxon>
        <taxon>Chordata</taxon>
        <taxon>Craniata</taxon>
        <taxon>Vertebrata</taxon>
        <taxon>Euteleostomi</taxon>
        <taxon>Amphibia</taxon>
        <taxon>Batrachia</taxon>
        <taxon>Caudata</taxon>
        <taxon>Salamandroidea</taxon>
        <taxon>Salamandridae</taxon>
        <taxon>Pleurodelinae</taxon>
        <taxon>Pleurodeles</taxon>
    </lineage>
</organism>
<keyword evidence="2" id="KW-1185">Reference proteome</keyword>